<comment type="caution">
    <text evidence="1">The sequence shown here is derived from an EMBL/GenBank/DDBJ whole genome shotgun (WGS) entry which is preliminary data.</text>
</comment>
<proteinExistence type="predicted"/>
<protein>
    <submittedName>
        <fullName evidence="1">Uncharacterized protein</fullName>
    </submittedName>
</protein>
<accession>A0A5C5ZKD3</accession>
<dbReference type="AlphaFoldDB" id="A0A5C5ZKD3"/>
<name>A0A5C5ZKD3_9BACT</name>
<evidence type="ECO:0000313" key="2">
    <source>
        <dbReference type="Proteomes" id="UP000315440"/>
    </source>
</evidence>
<evidence type="ECO:0000313" key="1">
    <source>
        <dbReference type="EMBL" id="TWT86873.1"/>
    </source>
</evidence>
<dbReference type="RefSeq" id="WP_146403019.1">
    <property type="nucleotide sequence ID" value="NZ_SJPQ01000004.1"/>
</dbReference>
<gene>
    <name evidence="1" type="ORF">Mal64_37030</name>
</gene>
<dbReference type="Proteomes" id="UP000315440">
    <property type="component" value="Unassembled WGS sequence"/>
</dbReference>
<organism evidence="1 2">
    <name type="scientific">Pseudobythopirellula maris</name>
    <dbReference type="NCBI Taxonomy" id="2527991"/>
    <lineage>
        <taxon>Bacteria</taxon>
        <taxon>Pseudomonadati</taxon>
        <taxon>Planctomycetota</taxon>
        <taxon>Planctomycetia</taxon>
        <taxon>Pirellulales</taxon>
        <taxon>Lacipirellulaceae</taxon>
        <taxon>Pseudobythopirellula</taxon>
    </lineage>
</organism>
<dbReference type="EMBL" id="SJPQ01000004">
    <property type="protein sequence ID" value="TWT86873.1"/>
    <property type="molecule type" value="Genomic_DNA"/>
</dbReference>
<keyword evidence="2" id="KW-1185">Reference proteome</keyword>
<reference evidence="1 2" key="1">
    <citation type="submission" date="2019-02" db="EMBL/GenBank/DDBJ databases">
        <title>Deep-cultivation of Planctomycetes and their phenomic and genomic characterization uncovers novel biology.</title>
        <authorList>
            <person name="Wiegand S."/>
            <person name="Jogler M."/>
            <person name="Boedeker C."/>
            <person name="Pinto D."/>
            <person name="Vollmers J."/>
            <person name="Rivas-Marin E."/>
            <person name="Kohn T."/>
            <person name="Peeters S.H."/>
            <person name="Heuer A."/>
            <person name="Rast P."/>
            <person name="Oberbeckmann S."/>
            <person name="Bunk B."/>
            <person name="Jeske O."/>
            <person name="Meyerdierks A."/>
            <person name="Storesund J.E."/>
            <person name="Kallscheuer N."/>
            <person name="Luecker S."/>
            <person name="Lage O.M."/>
            <person name="Pohl T."/>
            <person name="Merkel B.J."/>
            <person name="Hornburger P."/>
            <person name="Mueller R.-W."/>
            <person name="Bruemmer F."/>
            <person name="Labrenz M."/>
            <person name="Spormann A.M."/>
            <person name="Op Den Camp H."/>
            <person name="Overmann J."/>
            <person name="Amann R."/>
            <person name="Jetten M.S.M."/>
            <person name="Mascher T."/>
            <person name="Medema M.H."/>
            <person name="Devos D.P."/>
            <person name="Kaster A.-K."/>
            <person name="Ovreas L."/>
            <person name="Rohde M."/>
            <person name="Galperin M.Y."/>
            <person name="Jogler C."/>
        </authorList>
    </citation>
    <scope>NUCLEOTIDE SEQUENCE [LARGE SCALE GENOMIC DNA]</scope>
    <source>
        <strain evidence="1 2">Mal64</strain>
    </source>
</reference>
<dbReference type="OrthoDB" id="9939567at2"/>
<sequence>MNNTEHFVDEFASYAKQRLASDGALSIDRLYDEWRESQSFEEDRLALEASLRDMEHGETGRPFDDFANEFRRRNKV</sequence>